<protein>
    <submittedName>
        <fullName evidence="1">Uncharacterized protein</fullName>
    </submittedName>
</protein>
<gene>
    <name evidence="1" type="ORF">OsI_29323</name>
</gene>
<accession>A2YVG6</accession>
<name>A2YVG6_ORYSI</name>
<proteinExistence type="predicted"/>
<dbReference type="Proteomes" id="UP000007015">
    <property type="component" value="Chromosome 8"/>
</dbReference>
<evidence type="ECO:0000313" key="1">
    <source>
        <dbReference type="EMBL" id="EAZ07077.1"/>
    </source>
</evidence>
<dbReference type="AlphaFoldDB" id="A2YVG6"/>
<dbReference type="EMBL" id="CM000133">
    <property type="protein sequence ID" value="EAZ07077.1"/>
    <property type="molecule type" value="Genomic_DNA"/>
</dbReference>
<dbReference type="HOGENOM" id="CLU_2125203_0_0_1"/>
<reference evidence="1 2" key="1">
    <citation type="journal article" date="2005" name="PLoS Biol.">
        <title>The genomes of Oryza sativa: a history of duplications.</title>
        <authorList>
            <person name="Yu J."/>
            <person name="Wang J."/>
            <person name="Lin W."/>
            <person name="Li S."/>
            <person name="Li H."/>
            <person name="Zhou J."/>
            <person name="Ni P."/>
            <person name="Dong W."/>
            <person name="Hu S."/>
            <person name="Zeng C."/>
            <person name="Zhang J."/>
            <person name="Zhang Y."/>
            <person name="Li R."/>
            <person name="Xu Z."/>
            <person name="Li S."/>
            <person name="Li X."/>
            <person name="Zheng H."/>
            <person name="Cong L."/>
            <person name="Lin L."/>
            <person name="Yin J."/>
            <person name="Geng J."/>
            <person name="Li G."/>
            <person name="Shi J."/>
            <person name="Liu J."/>
            <person name="Lv H."/>
            <person name="Li J."/>
            <person name="Wang J."/>
            <person name="Deng Y."/>
            <person name="Ran L."/>
            <person name="Shi X."/>
            <person name="Wang X."/>
            <person name="Wu Q."/>
            <person name="Li C."/>
            <person name="Ren X."/>
            <person name="Wang J."/>
            <person name="Wang X."/>
            <person name="Li D."/>
            <person name="Liu D."/>
            <person name="Zhang X."/>
            <person name="Ji Z."/>
            <person name="Zhao W."/>
            <person name="Sun Y."/>
            <person name="Zhang Z."/>
            <person name="Bao J."/>
            <person name="Han Y."/>
            <person name="Dong L."/>
            <person name="Ji J."/>
            <person name="Chen P."/>
            <person name="Wu S."/>
            <person name="Liu J."/>
            <person name="Xiao Y."/>
            <person name="Bu D."/>
            <person name="Tan J."/>
            <person name="Yang L."/>
            <person name="Ye C."/>
            <person name="Zhang J."/>
            <person name="Xu J."/>
            <person name="Zhou Y."/>
            <person name="Yu Y."/>
            <person name="Zhang B."/>
            <person name="Zhuang S."/>
            <person name="Wei H."/>
            <person name="Liu B."/>
            <person name="Lei M."/>
            <person name="Yu H."/>
            <person name="Li Y."/>
            <person name="Xu H."/>
            <person name="Wei S."/>
            <person name="He X."/>
            <person name="Fang L."/>
            <person name="Zhang Z."/>
            <person name="Zhang Y."/>
            <person name="Huang X."/>
            <person name="Su Z."/>
            <person name="Tong W."/>
            <person name="Li J."/>
            <person name="Tong Z."/>
            <person name="Li S."/>
            <person name="Ye J."/>
            <person name="Wang L."/>
            <person name="Fang L."/>
            <person name="Lei T."/>
            <person name="Chen C."/>
            <person name="Chen H."/>
            <person name="Xu Z."/>
            <person name="Li H."/>
            <person name="Huang H."/>
            <person name="Zhang F."/>
            <person name="Xu H."/>
            <person name="Li N."/>
            <person name="Zhao C."/>
            <person name="Li S."/>
            <person name="Dong L."/>
            <person name="Huang Y."/>
            <person name="Li L."/>
            <person name="Xi Y."/>
            <person name="Qi Q."/>
            <person name="Li W."/>
            <person name="Zhang B."/>
            <person name="Hu W."/>
            <person name="Zhang Y."/>
            <person name="Tian X."/>
            <person name="Jiao Y."/>
            <person name="Liang X."/>
            <person name="Jin J."/>
            <person name="Gao L."/>
            <person name="Zheng W."/>
            <person name="Hao B."/>
            <person name="Liu S."/>
            <person name="Wang W."/>
            <person name="Yuan L."/>
            <person name="Cao M."/>
            <person name="McDermott J."/>
            <person name="Samudrala R."/>
            <person name="Wang J."/>
            <person name="Wong G.K."/>
            <person name="Yang H."/>
        </authorList>
    </citation>
    <scope>NUCLEOTIDE SEQUENCE [LARGE SCALE GENOMIC DNA]</scope>
    <source>
        <strain evidence="2">cv. 93-11</strain>
    </source>
</reference>
<dbReference type="Gramene" id="BGIOSGA028712-TA">
    <property type="protein sequence ID" value="BGIOSGA028712-PA"/>
    <property type="gene ID" value="BGIOSGA028712"/>
</dbReference>
<sequence length="114" mass="12379">MAAAAAATARSSVAPHASPTLRRSGSSALVISDLVLHQLNLLKDWTMMESVVDDQDKEQRKQASGSLHFLRVLLKILPSLSTLTGIADSVYLLRLQKQALFRRLIGPLTDVLAC</sequence>
<keyword evidence="2" id="KW-1185">Reference proteome</keyword>
<evidence type="ECO:0000313" key="2">
    <source>
        <dbReference type="Proteomes" id="UP000007015"/>
    </source>
</evidence>
<organism evidence="1 2">
    <name type="scientific">Oryza sativa subsp. indica</name>
    <name type="common">Rice</name>
    <dbReference type="NCBI Taxonomy" id="39946"/>
    <lineage>
        <taxon>Eukaryota</taxon>
        <taxon>Viridiplantae</taxon>
        <taxon>Streptophyta</taxon>
        <taxon>Embryophyta</taxon>
        <taxon>Tracheophyta</taxon>
        <taxon>Spermatophyta</taxon>
        <taxon>Magnoliopsida</taxon>
        <taxon>Liliopsida</taxon>
        <taxon>Poales</taxon>
        <taxon>Poaceae</taxon>
        <taxon>BOP clade</taxon>
        <taxon>Oryzoideae</taxon>
        <taxon>Oryzeae</taxon>
        <taxon>Oryzinae</taxon>
        <taxon>Oryza</taxon>
        <taxon>Oryza sativa</taxon>
    </lineage>
</organism>